<sequence>MGRPEGTPSRAARVGVWAVLIVAAGLLVTFALGGYFDREPYALVAAPQQRAAPPLAVVYWSGDMGMRVGIGEGLVDRIAARGVPVLTVSSPVLFASQRSRAFVEAEVARSIREALVRTGARQVSVIGNSFGADMVGIGIAALPADLRARIASVVLVVPGTSAYFQANPLGFAYLGEGAASPLATVPSLRGLPVTCIYATGEDDSLCRAPVAASARRVAIDDWHMMLFSREQLGRALVDAVFQPPGPMA</sequence>
<dbReference type="InterPro" id="IPR029058">
    <property type="entry name" value="AB_hydrolase_fold"/>
</dbReference>
<comment type="caution">
    <text evidence="3">The sequence shown here is derived from an EMBL/GenBank/DDBJ whole genome shotgun (WGS) entry which is preliminary data.</text>
</comment>
<proteinExistence type="predicted"/>
<dbReference type="Pfam" id="PF06057">
    <property type="entry name" value="VirJ"/>
    <property type="match status" value="1"/>
</dbReference>
<reference evidence="3 4" key="1">
    <citation type="submission" date="2020-08" db="EMBL/GenBank/DDBJ databases">
        <title>The genome sequence of type strain Novosphingobium flavum NBRC 111647.</title>
        <authorList>
            <person name="Liu Y."/>
        </authorList>
    </citation>
    <scope>NUCLEOTIDE SEQUENCE [LARGE SCALE GENOMIC DNA]</scope>
    <source>
        <strain evidence="3 4">NBRC 111647</strain>
    </source>
</reference>
<name>A0A7X1FUX8_9SPHN</name>
<keyword evidence="1" id="KW-0812">Transmembrane</keyword>
<feature type="domain" description="Bacterial virulence" evidence="2">
    <location>
        <begin position="57"/>
        <end position="239"/>
    </location>
</feature>
<evidence type="ECO:0000313" key="3">
    <source>
        <dbReference type="EMBL" id="MBC2666817.1"/>
    </source>
</evidence>
<dbReference type="AlphaFoldDB" id="A0A7X1FUX8"/>
<dbReference type="EMBL" id="JACLAW010000012">
    <property type="protein sequence ID" value="MBC2666817.1"/>
    <property type="molecule type" value="Genomic_DNA"/>
</dbReference>
<keyword evidence="4" id="KW-1185">Reference proteome</keyword>
<evidence type="ECO:0000256" key="1">
    <source>
        <dbReference type="SAM" id="Phobius"/>
    </source>
</evidence>
<dbReference type="Gene3D" id="3.40.50.1820">
    <property type="entry name" value="alpha/beta hydrolase"/>
    <property type="match status" value="1"/>
</dbReference>
<evidence type="ECO:0000313" key="4">
    <source>
        <dbReference type="Proteomes" id="UP000566813"/>
    </source>
</evidence>
<dbReference type="InterPro" id="IPR010333">
    <property type="entry name" value="VirJ"/>
</dbReference>
<evidence type="ECO:0000259" key="2">
    <source>
        <dbReference type="Pfam" id="PF06057"/>
    </source>
</evidence>
<protein>
    <submittedName>
        <fullName evidence="3">Type IV secretion system protein VirJ</fullName>
    </submittedName>
</protein>
<dbReference type="Proteomes" id="UP000566813">
    <property type="component" value="Unassembled WGS sequence"/>
</dbReference>
<keyword evidence="1" id="KW-0472">Membrane</keyword>
<accession>A0A7X1FUX8</accession>
<gene>
    <name evidence="3" type="ORF">H7F51_14965</name>
</gene>
<dbReference type="RefSeq" id="WP_185665115.1">
    <property type="nucleotide sequence ID" value="NZ_JACLAW010000012.1"/>
</dbReference>
<feature type="transmembrane region" description="Helical" evidence="1">
    <location>
        <begin position="12"/>
        <end position="36"/>
    </location>
</feature>
<organism evidence="3 4">
    <name type="scientific">Novosphingobium flavum</name>
    <dbReference type="NCBI Taxonomy" id="1778672"/>
    <lineage>
        <taxon>Bacteria</taxon>
        <taxon>Pseudomonadati</taxon>
        <taxon>Pseudomonadota</taxon>
        <taxon>Alphaproteobacteria</taxon>
        <taxon>Sphingomonadales</taxon>
        <taxon>Sphingomonadaceae</taxon>
        <taxon>Novosphingobium</taxon>
    </lineage>
</organism>
<dbReference type="SUPFAM" id="SSF53474">
    <property type="entry name" value="alpha/beta-Hydrolases"/>
    <property type="match status" value="1"/>
</dbReference>
<keyword evidence="1" id="KW-1133">Transmembrane helix</keyword>